<evidence type="ECO:0000313" key="4">
    <source>
        <dbReference type="Proteomes" id="UP001203880"/>
    </source>
</evidence>
<keyword evidence="4" id="KW-1185">Reference proteome</keyword>
<dbReference type="Gene3D" id="3.90.550.10">
    <property type="entry name" value="Spore Coat Polysaccharide Biosynthesis Protein SpsA, Chain A"/>
    <property type="match status" value="1"/>
</dbReference>
<dbReference type="EC" id="2.4.-.-" evidence="3"/>
<dbReference type="InterPro" id="IPR001173">
    <property type="entry name" value="Glyco_trans_2-like"/>
</dbReference>
<dbReference type="GO" id="GO:0016757">
    <property type="term" value="F:glycosyltransferase activity"/>
    <property type="evidence" value="ECO:0007669"/>
    <property type="project" value="UniProtKB-KW"/>
</dbReference>
<evidence type="ECO:0000313" key="3">
    <source>
        <dbReference type="EMBL" id="MCL6285637.1"/>
    </source>
</evidence>
<dbReference type="EMBL" id="JAMFMB010000033">
    <property type="protein sequence ID" value="MCL6285637.1"/>
    <property type="molecule type" value="Genomic_DNA"/>
</dbReference>
<dbReference type="PANTHER" id="PTHR43685:SF2">
    <property type="entry name" value="GLYCOSYLTRANSFERASE 2-LIKE DOMAIN-CONTAINING PROTEIN"/>
    <property type="match status" value="1"/>
</dbReference>
<protein>
    <submittedName>
        <fullName evidence="3">Glycosyltransferase</fullName>
        <ecNumber evidence="3">2.4.-.-</ecNumber>
    </submittedName>
</protein>
<organism evidence="3 4">
    <name type="scientific">Ruegeria spongiae</name>
    <dbReference type="NCBI Taxonomy" id="2942209"/>
    <lineage>
        <taxon>Bacteria</taxon>
        <taxon>Pseudomonadati</taxon>
        <taxon>Pseudomonadota</taxon>
        <taxon>Alphaproteobacteria</taxon>
        <taxon>Rhodobacterales</taxon>
        <taxon>Roseobacteraceae</taxon>
        <taxon>Ruegeria</taxon>
    </lineage>
</organism>
<evidence type="ECO:0000259" key="2">
    <source>
        <dbReference type="Pfam" id="PF00535"/>
    </source>
</evidence>
<comment type="caution">
    <text evidence="3">The sequence shown here is derived from an EMBL/GenBank/DDBJ whole genome shotgun (WGS) entry which is preliminary data.</text>
</comment>
<dbReference type="Pfam" id="PF00535">
    <property type="entry name" value="Glycos_transf_2"/>
    <property type="match status" value="1"/>
</dbReference>
<keyword evidence="3" id="KW-0328">Glycosyltransferase</keyword>
<dbReference type="Proteomes" id="UP001203880">
    <property type="component" value="Unassembled WGS sequence"/>
</dbReference>
<evidence type="ECO:0000256" key="1">
    <source>
        <dbReference type="SAM" id="MobiDB-lite"/>
    </source>
</evidence>
<sequence length="392" mass="42859">MNSLACQTRIVNEIIVWDDGSTDDTEKVVRTAEGPVRYFRSENGGKSRALNAALAQARGDLIWICDDDDIVLPHAAETLTGLLRAHPSAGLAGGGYKRFSDDPAGGKRILAGPGYWPDLSEGSMLRHLLEDIFLFQNATLVRRSCYDAVGPFRENLPRSIDYDMIVRLAARFPVAVTEEALFHQRKHDGARGSVASRHAAAQSDAVWKTTDKQVFEGLRDILQPTLFTGMFEAETPDHAARAGRLQRGCVHARRTDWSMALEAFRMAAELLPDMALSPVEKKICHRAMAGKHGITEALTPDMCAALTELAAASPLGAEISAALMRGTAWRLRVALRDRDWSMAATLGRFIARLLSAGGTRRPRQAAGNLSERRDPPLGKLPEQDGQTERAPA</sequence>
<feature type="region of interest" description="Disordered" evidence="1">
    <location>
        <begin position="359"/>
        <end position="392"/>
    </location>
</feature>
<dbReference type="PANTHER" id="PTHR43685">
    <property type="entry name" value="GLYCOSYLTRANSFERASE"/>
    <property type="match status" value="1"/>
</dbReference>
<keyword evidence="3" id="KW-0808">Transferase</keyword>
<dbReference type="InterPro" id="IPR029044">
    <property type="entry name" value="Nucleotide-diphossugar_trans"/>
</dbReference>
<dbReference type="InterPro" id="IPR050834">
    <property type="entry name" value="Glycosyltransf_2"/>
</dbReference>
<accession>A0ABT0Q752</accession>
<reference evidence="3" key="1">
    <citation type="submission" date="2022-05" db="EMBL/GenBank/DDBJ databases">
        <authorList>
            <person name="Park J.-S."/>
        </authorList>
    </citation>
    <scope>NUCLEOTIDE SEQUENCE</scope>
    <source>
        <strain evidence="3">2012CJ41-6</strain>
    </source>
</reference>
<name>A0ABT0Q752_9RHOB</name>
<dbReference type="SUPFAM" id="SSF53448">
    <property type="entry name" value="Nucleotide-diphospho-sugar transferases"/>
    <property type="match status" value="1"/>
</dbReference>
<feature type="domain" description="Glycosyltransferase 2-like" evidence="2">
    <location>
        <begin position="2"/>
        <end position="117"/>
    </location>
</feature>
<proteinExistence type="predicted"/>
<gene>
    <name evidence="3" type="ORF">M3P21_19085</name>
</gene>